<dbReference type="PANTHER" id="PTHR30349:SF94">
    <property type="entry name" value="INTEGRASE_RECOMBINASE HI_1414-RELATED"/>
    <property type="match status" value="1"/>
</dbReference>
<dbReference type="Pfam" id="PF00589">
    <property type="entry name" value="Phage_integrase"/>
    <property type="match status" value="1"/>
</dbReference>
<gene>
    <name evidence="4" type="ORF">CE139_06290</name>
</gene>
<dbReference type="PANTHER" id="PTHR30349">
    <property type="entry name" value="PHAGE INTEGRASE-RELATED"/>
    <property type="match status" value="1"/>
</dbReference>
<dbReference type="GO" id="GO:0006310">
    <property type="term" value="P:DNA recombination"/>
    <property type="evidence" value="ECO:0007669"/>
    <property type="project" value="UniProtKB-KW"/>
</dbReference>
<dbReference type="GO" id="GO:0003677">
    <property type="term" value="F:DNA binding"/>
    <property type="evidence" value="ECO:0007669"/>
    <property type="project" value="InterPro"/>
</dbReference>
<evidence type="ECO:0000256" key="2">
    <source>
        <dbReference type="ARBA" id="ARBA00023172"/>
    </source>
</evidence>
<protein>
    <submittedName>
        <fullName evidence="4">Integrase</fullName>
    </submittedName>
</protein>
<name>A0A2Z5AGK5_9PSED</name>
<dbReference type="InterPro" id="IPR013762">
    <property type="entry name" value="Integrase-like_cat_sf"/>
</dbReference>
<dbReference type="PROSITE" id="PS51898">
    <property type="entry name" value="TYR_RECOMBINASE"/>
    <property type="match status" value="1"/>
</dbReference>
<dbReference type="EMBL" id="CP022198">
    <property type="protein sequence ID" value="AXA68966.1"/>
    <property type="molecule type" value="Genomic_DNA"/>
</dbReference>
<evidence type="ECO:0000259" key="3">
    <source>
        <dbReference type="PROSITE" id="PS51898"/>
    </source>
</evidence>
<dbReference type="SUPFAM" id="SSF56349">
    <property type="entry name" value="DNA breaking-rejoining enzymes"/>
    <property type="match status" value="1"/>
</dbReference>
<dbReference type="InterPro" id="IPR050090">
    <property type="entry name" value="Tyrosine_recombinase_XerCD"/>
</dbReference>
<evidence type="ECO:0000313" key="4">
    <source>
        <dbReference type="EMBL" id="AXA68966.1"/>
    </source>
</evidence>
<keyword evidence="1" id="KW-0229">DNA integration</keyword>
<evidence type="ECO:0000256" key="1">
    <source>
        <dbReference type="ARBA" id="ARBA00022908"/>
    </source>
</evidence>
<dbReference type="Proteomes" id="UP000250579">
    <property type="component" value="Chromosome"/>
</dbReference>
<organism evidence="4 5">
    <name type="scientific">Pseudomonas oryzihabitans</name>
    <dbReference type="NCBI Taxonomy" id="47885"/>
    <lineage>
        <taxon>Bacteria</taxon>
        <taxon>Pseudomonadati</taxon>
        <taxon>Pseudomonadota</taxon>
        <taxon>Gammaproteobacteria</taxon>
        <taxon>Pseudomonadales</taxon>
        <taxon>Pseudomonadaceae</taxon>
        <taxon>Pseudomonas</taxon>
    </lineage>
</organism>
<proteinExistence type="predicted"/>
<dbReference type="Gene3D" id="1.10.443.10">
    <property type="entry name" value="Intergrase catalytic core"/>
    <property type="match status" value="1"/>
</dbReference>
<dbReference type="CDD" id="cd00796">
    <property type="entry name" value="INT_Rci_Hp1_C"/>
    <property type="match status" value="1"/>
</dbReference>
<evidence type="ECO:0000313" key="5">
    <source>
        <dbReference type="Proteomes" id="UP000250579"/>
    </source>
</evidence>
<dbReference type="InterPro" id="IPR011010">
    <property type="entry name" value="DNA_brk_join_enz"/>
</dbReference>
<sequence length="357" mass="41369">MATIRNRGEYQWEAQIRRKGYPAQRKTFETKADAQAWARMIESEIDRGIFVSRVEAERTAFHQLIDRYISEIAPKHKGAYSEIKRLEALKRHPLATRIVATLTSSDFARYRDERLKIRKGNTVKRELALFQCVIEVARREWGIHLAENPVRMVSRPSYNDERSRRLDPIEEQYILSALELCERRSDGTYADASHKPWIRPIVQLAIETAMRRGELFELRWKHVNLDRRTAHLPATKNGLPRTIPLSPNAIQLLRGLPRSLCGRVFPTTADALKKAFVRGLERARSKYLTDCHQAGVLPQEDFLLDLRFHDLRHEATCRLATKLPNLIELASVTGHREVNMLKRYYNITAEELAAKLA</sequence>
<dbReference type="GO" id="GO:0015074">
    <property type="term" value="P:DNA integration"/>
    <property type="evidence" value="ECO:0007669"/>
    <property type="project" value="UniProtKB-KW"/>
</dbReference>
<dbReference type="AlphaFoldDB" id="A0A2Z5AGK5"/>
<feature type="domain" description="Tyr recombinase" evidence="3">
    <location>
        <begin position="164"/>
        <end position="357"/>
    </location>
</feature>
<accession>A0A2Z5AGK5</accession>
<reference evidence="4 5" key="1">
    <citation type="submission" date="2017-06" db="EMBL/GenBank/DDBJ databases">
        <title>Evolution towards high GC content and high-temperature stress adaptation in endophytic Pseudomonas oryzihabitans impacted its plant-growth promoting traits.</title>
        <authorList>
            <person name="Nascimento F.X."/>
        </authorList>
    </citation>
    <scope>NUCLEOTIDE SEQUENCE [LARGE SCALE GENOMIC DNA]</scope>
    <source>
        <strain evidence="4 5">MS8</strain>
    </source>
</reference>
<dbReference type="InterPro" id="IPR002104">
    <property type="entry name" value="Integrase_catalytic"/>
</dbReference>
<keyword evidence="2" id="KW-0233">DNA recombination</keyword>